<dbReference type="Proteomes" id="UP000196531">
    <property type="component" value="Unassembled WGS sequence"/>
</dbReference>
<gene>
    <name evidence="2" type="ORF">A9Q84_01245</name>
</gene>
<proteinExistence type="predicted"/>
<organism evidence="2 3">
    <name type="scientific">Halobacteriovorax marinus</name>
    <dbReference type="NCBI Taxonomy" id="97084"/>
    <lineage>
        <taxon>Bacteria</taxon>
        <taxon>Pseudomonadati</taxon>
        <taxon>Bdellovibrionota</taxon>
        <taxon>Bacteriovoracia</taxon>
        <taxon>Bacteriovoracales</taxon>
        <taxon>Halobacteriovoraceae</taxon>
        <taxon>Halobacteriovorax</taxon>
    </lineage>
</organism>
<protein>
    <recommendedName>
        <fullName evidence="1">ApeI dehydratase-like domain-containing protein</fullName>
    </recommendedName>
</protein>
<dbReference type="SUPFAM" id="SSF54637">
    <property type="entry name" value="Thioesterase/thiol ester dehydrase-isomerase"/>
    <property type="match status" value="1"/>
</dbReference>
<dbReference type="Gene3D" id="3.10.129.10">
    <property type="entry name" value="Hotdog Thioesterase"/>
    <property type="match status" value="1"/>
</dbReference>
<dbReference type="AlphaFoldDB" id="A0A1Y5FC34"/>
<evidence type="ECO:0000313" key="3">
    <source>
        <dbReference type="Proteomes" id="UP000196531"/>
    </source>
</evidence>
<name>A0A1Y5FC34_9BACT</name>
<dbReference type="InterPro" id="IPR054545">
    <property type="entry name" value="ApeI-like"/>
</dbReference>
<sequence>MIETDSIFKINKDLFQIQNDGFLLTWDIPKDLPYFDGHFPGNPVLPAVAIIDLVQRVFSTLFPEENTKIKSIKTAKFTELIRPSDQLLLEFQIIPHRRSWSCKLFNQSQKLVSKVQIQFESELTSPINL</sequence>
<dbReference type="EMBL" id="MAAO01000002">
    <property type="protein sequence ID" value="OUR99678.1"/>
    <property type="molecule type" value="Genomic_DNA"/>
</dbReference>
<dbReference type="GO" id="GO:0016829">
    <property type="term" value="F:lyase activity"/>
    <property type="evidence" value="ECO:0007669"/>
    <property type="project" value="UniProtKB-KW"/>
</dbReference>
<evidence type="ECO:0000259" key="1">
    <source>
        <dbReference type="Pfam" id="PF22818"/>
    </source>
</evidence>
<feature type="domain" description="ApeI dehydratase-like" evidence="1">
    <location>
        <begin position="20"/>
        <end position="113"/>
    </location>
</feature>
<dbReference type="InterPro" id="IPR029069">
    <property type="entry name" value="HotDog_dom_sf"/>
</dbReference>
<reference evidence="3" key="1">
    <citation type="journal article" date="2017" name="Proc. Natl. Acad. Sci. U.S.A.">
        <title>Simulation of Deepwater Horizon oil plume reveals substrate specialization within a complex community of hydrocarbon-degraders.</title>
        <authorList>
            <person name="Hu P."/>
            <person name="Dubinsky E.A."/>
            <person name="Probst A.J."/>
            <person name="Wang J."/>
            <person name="Sieber C.M.K."/>
            <person name="Tom L.M."/>
            <person name="Gardinali P."/>
            <person name="Banfield J.F."/>
            <person name="Atlas R.M."/>
            <person name="Andersen G.L."/>
        </authorList>
    </citation>
    <scope>NUCLEOTIDE SEQUENCE [LARGE SCALE GENOMIC DNA]</scope>
</reference>
<dbReference type="Pfam" id="PF22818">
    <property type="entry name" value="ApeI-like"/>
    <property type="match status" value="1"/>
</dbReference>
<accession>A0A1Y5FC34</accession>
<comment type="caution">
    <text evidence="2">The sequence shown here is derived from an EMBL/GenBank/DDBJ whole genome shotgun (WGS) entry which is preliminary data.</text>
</comment>
<evidence type="ECO:0000313" key="2">
    <source>
        <dbReference type="EMBL" id="OUR99678.1"/>
    </source>
</evidence>